<dbReference type="AlphaFoldDB" id="A0A645D8I6"/>
<proteinExistence type="predicted"/>
<sequence>MILQEGCNPTVSQAQRLKEAAKAGKLDHNGMELVLQEEKPQQNNITIKANKLEKYFPKNYTPKQKEDMIIRALDLYHKRMERIRQEREHER</sequence>
<organism evidence="1">
    <name type="scientific">bioreactor metagenome</name>
    <dbReference type="NCBI Taxonomy" id="1076179"/>
    <lineage>
        <taxon>unclassified sequences</taxon>
        <taxon>metagenomes</taxon>
        <taxon>ecological metagenomes</taxon>
    </lineage>
</organism>
<comment type="caution">
    <text evidence="1">The sequence shown here is derived from an EMBL/GenBank/DDBJ whole genome shotgun (WGS) entry which is preliminary data.</text>
</comment>
<gene>
    <name evidence="1" type="ORF">SDC9_132600</name>
</gene>
<dbReference type="EMBL" id="VSSQ01033803">
    <property type="protein sequence ID" value="MPM85519.1"/>
    <property type="molecule type" value="Genomic_DNA"/>
</dbReference>
<protein>
    <submittedName>
        <fullName evidence="1">Uncharacterized protein</fullName>
    </submittedName>
</protein>
<name>A0A645D8I6_9ZZZZ</name>
<evidence type="ECO:0000313" key="1">
    <source>
        <dbReference type="EMBL" id="MPM85519.1"/>
    </source>
</evidence>
<accession>A0A645D8I6</accession>
<reference evidence="1" key="1">
    <citation type="submission" date="2019-08" db="EMBL/GenBank/DDBJ databases">
        <authorList>
            <person name="Kucharzyk K."/>
            <person name="Murdoch R.W."/>
            <person name="Higgins S."/>
            <person name="Loffler F."/>
        </authorList>
    </citation>
    <scope>NUCLEOTIDE SEQUENCE</scope>
</reference>